<dbReference type="Gene3D" id="2.40.10.340">
    <property type="entry name" value="Rod shape-determining protein MreC, domain 1"/>
    <property type="match status" value="1"/>
</dbReference>
<comment type="similarity">
    <text evidence="1 5">Belongs to the MreC family.</text>
</comment>
<dbReference type="InterPro" id="IPR042177">
    <property type="entry name" value="Cell/Rod_1"/>
</dbReference>
<dbReference type="PANTHER" id="PTHR34138:SF1">
    <property type="entry name" value="CELL SHAPE-DETERMINING PROTEIN MREC"/>
    <property type="match status" value="1"/>
</dbReference>
<dbReference type="PANTHER" id="PTHR34138">
    <property type="entry name" value="CELL SHAPE-DETERMINING PROTEIN MREC"/>
    <property type="match status" value="1"/>
</dbReference>
<dbReference type="InterPro" id="IPR007221">
    <property type="entry name" value="MreC"/>
</dbReference>
<keyword evidence="8" id="KW-1185">Reference proteome</keyword>
<evidence type="ECO:0000256" key="3">
    <source>
        <dbReference type="ARBA" id="ARBA00022960"/>
    </source>
</evidence>
<feature type="domain" description="Rod shape-determining protein MreC beta-barrel core" evidence="6">
    <location>
        <begin position="132"/>
        <end position="282"/>
    </location>
</feature>
<evidence type="ECO:0000256" key="1">
    <source>
        <dbReference type="ARBA" id="ARBA00009369"/>
    </source>
</evidence>
<evidence type="ECO:0000313" key="7">
    <source>
        <dbReference type="EMBL" id="MBE1237352.1"/>
    </source>
</evidence>
<organism evidence="7 8">
    <name type="scientific">Phaeovibrio sulfidiphilus</name>
    <dbReference type="NCBI Taxonomy" id="1220600"/>
    <lineage>
        <taxon>Bacteria</taxon>
        <taxon>Pseudomonadati</taxon>
        <taxon>Pseudomonadota</taxon>
        <taxon>Alphaproteobacteria</taxon>
        <taxon>Rhodospirillales</taxon>
        <taxon>Rhodospirillaceae</taxon>
        <taxon>Phaeovibrio</taxon>
    </lineage>
</organism>
<evidence type="ECO:0000259" key="6">
    <source>
        <dbReference type="Pfam" id="PF04085"/>
    </source>
</evidence>
<dbReference type="AlphaFoldDB" id="A0A8J7CPR7"/>
<dbReference type="GO" id="GO:0005886">
    <property type="term" value="C:plasma membrane"/>
    <property type="evidence" value="ECO:0007669"/>
    <property type="project" value="TreeGrafter"/>
</dbReference>
<dbReference type="Gene3D" id="2.40.10.350">
    <property type="entry name" value="Rod shape-determining protein MreC, domain 2"/>
    <property type="match status" value="1"/>
</dbReference>
<keyword evidence="3 5" id="KW-0133">Cell shape</keyword>
<comment type="function">
    <text evidence="5">Involved in formation and maintenance of cell shape.</text>
</comment>
<reference evidence="7" key="1">
    <citation type="submission" date="2020-10" db="EMBL/GenBank/DDBJ databases">
        <title>Genome sequence of the unusual species of purple photosynthetic bacteria, Phaeovibrio sulfidiphilus DSM 23193, type strain.</title>
        <authorList>
            <person name="Kyndt J.A."/>
            <person name="Meyer T.E."/>
        </authorList>
    </citation>
    <scope>NUCLEOTIDE SEQUENCE</scope>
    <source>
        <strain evidence="7">DSM 23193</strain>
    </source>
</reference>
<gene>
    <name evidence="7" type="primary">mreC</name>
    <name evidence="7" type="ORF">IHV25_06790</name>
</gene>
<dbReference type="RefSeq" id="WP_192534362.1">
    <property type="nucleotide sequence ID" value="NZ_JACZHT010000004.1"/>
</dbReference>
<dbReference type="NCBIfam" id="TIGR00219">
    <property type="entry name" value="mreC"/>
    <property type="match status" value="1"/>
</dbReference>
<evidence type="ECO:0000256" key="4">
    <source>
        <dbReference type="ARBA" id="ARBA00032089"/>
    </source>
</evidence>
<proteinExistence type="inferred from homology"/>
<evidence type="ECO:0000256" key="5">
    <source>
        <dbReference type="PIRNR" id="PIRNR038471"/>
    </source>
</evidence>
<dbReference type="EMBL" id="JACZHT010000004">
    <property type="protein sequence ID" value="MBE1237352.1"/>
    <property type="molecule type" value="Genomic_DNA"/>
</dbReference>
<dbReference type="GO" id="GO:0008360">
    <property type="term" value="P:regulation of cell shape"/>
    <property type="evidence" value="ECO:0007669"/>
    <property type="project" value="UniProtKB-KW"/>
</dbReference>
<dbReference type="PIRSF" id="PIRSF038471">
    <property type="entry name" value="MreC"/>
    <property type="match status" value="1"/>
</dbReference>
<comment type="caution">
    <text evidence="7">The sequence shown here is derived from an EMBL/GenBank/DDBJ whole genome shotgun (WGS) entry which is preliminary data.</text>
</comment>
<accession>A0A8J7CPR7</accession>
<sequence>MKPQSPQSTNVSILRLVLQKLSLALLLLLAFGLILLGKTDTIFLPKLRALMVDATAPVLEFIAPPAKNVAGVFENVRDLAELREKNDRLVAENTRLMRWRAAALDLEVENQRLKGLLHFVPPPEARFISAKVIADTGGSFARSLIVLAGKKDGVRKGQSVVASEGLVGTVVDVGERASRVILLTDINSNIPVLVEINPNSPVLPETSRVKAILSGDNSNMPQLIFLHEPVTIRPGDRLVTSGDARVFEQGIPVGVVASVNEQTGIRVDLYVEQGRIDIVRIVDFGQTGILPDEDHD</sequence>
<protein>
    <recommendedName>
        <fullName evidence="2 5">Cell shape-determining protein MreC</fullName>
    </recommendedName>
    <alternativeName>
        <fullName evidence="4 5">Cell shape protein MreC</fullName>
    </alternativeName>
</protein>
<evidence type="ECO:0000256" key="2">
    <source>
        <dbReference type="ARBA" id="ARBA00013855"/>
    </source>
</evidence>
<dbReference type="InterPro" id="IPR055342">
    <property type="entry name" value="MreC_beta-barrel_core"/>
</dbReference>
<evidence type="ECO:0000313" key="8">
    <source>
        <dbReference type="Proteomes" id="UP000631034"/>
    </source>
</evidence>
<dbReference type="Pfam" id="PF04085">
    <property type="entry name" value="MreC"/>
    <property type="match status" value="1"/>
</dbReference>
<dbReference type="Proteomes" id="UP000631034">
    <property type="component" value="Unassembled WGS sequence"/>
</dbReference>
<dbReference type="InterPro" id="IPR042175">
    <property type="entry name" value="Cell/Rod_MreC_2"/>
</dbReference>
<name>A0A8J7CPR7_9PROT</name>